<proteinExistence type="predicted"/>
<dbReference type="EMBL" id="CP054836">
    <property type="protein sequence ID" value="QKV17530.1"/>
    <property type="molecule type" value="Genomic_DNA"/>
</dbReference>
<reference evidence="1 2" key="1">
    <citation type="submission" date="2020-06" db="EMBL/GenBank/DDBJ databases">
        <title>Oricola thermophila sp. nov. isolated from a tidal sediments.</title>
        <authorList>
            <person name="Kwon K.K."/>
            <person name="Yang S.-H."/>
            <person name="Park M.-J."/>
        </authorList>
    </citation>
    <scope>NUCLEOTIDE SEQUENCE [LARGE SCALE GENOMIC DNA]</scope>
    <source>
        <strain evidence="1 2">MEBiC13590</strain>
    </source>
</reference>
<dbReference type="Pfam" id="PF05845">
    <property type="entry name" value="PhnH"/>
    <property type="match status" value="1"/>
</dbReference>
<organism evidence="1 2">
    <name type="scientific">Oricola thermophila</name>
    <dbReference type="NCBI Taxonomy" id="2742145"/>
    <lineage>
        <taxon>Bacteria</taxon>
        <taxon>Pseudomonadati</taxon>
        <taxon>Pseudomonadota</taxon>
        <taxon>Alphaproteobacteria</taxon>
        <taxon>Hyphomicrobiales</taxon>
        <taxon>Ahrensiaceae</taxon>
        <taxon>Oricola</taxon>
    </lineage>
</organism>
<name>A0A6N1V9C8_9HYPH</name>
<dbReference type="InterPro" id="IPR038058">
    <property type="entry name" value="PhnH-like_sp"/>
</dbReference>
<accession>A0A6N1V9C8</accession>
<dbReference type="SUPFAM" id="SSF159709">
    <property type="entry name" value="PhnH-like"/>
    <property type="match status" value="1"/>
</dbReference>
<gene>
    <name evidence="1" type="primary">phnH</name>
    <name evidence="1" type="ORF">HTY61_03105</name>
</gene>
<dbReference type="GO" id="GO:0019634">
    <property type="term" value="P:organic phosphonate metabolic process"/>
    <property type="evidence" value="ECO:0007669"/>
    <property type="project" value="InterPro"/>
</dbReference>
<evidence type="ECO:0000313" key="2">
    <source>
        <dbReference type="Proteomes" id="UP000509367"/>
    </source>
</evidence>
<dbReference type="AlphaFoldDB" id="A0A6N1V9C8"/>
<keyword evidence="2" id="KW-1185">Reference proteome</keyword>
<dbReference type="GO" id="GO:0016829">
    <property type="term" value="F:lyase activity"/>
    <property type="evidence" value="ECO:0007669"/>
    <property type="project" value="UniProtKB-KW"/>
</dbReference>
<dbReference type="InterPro" id="IPR008772">
    <property type="entry name" value="Phosphonate_metab_PhnH"/>
</dbReference>
<dbReference type="NCBIfam" id="TIGR03292">
    <property type="entry name" value="PhnH_redo"/>
    <property type="match status" value="1"/>
</dbReference>
<keyword evidence="1" id="KW-0456">Lyase</keyword>
<dbReference type="PIRSF" id="PIRSF020680">
    <property type="entry name" value="PhnH"/>
    <property type="match status" value="1"/>
</dbReference>
<sequence>MMASAEIVEGGFAEPVFAAQSVFRAVMDAMAQPGTVHSIETVAGPPAPLSATAGAVVLTLADADTPVWLDANLARSDAVKGWISFHAGAPFASMASDASFGIVTDPGLAPPLSGFTLGTQEYPDRSTTLILQVETLTGGDPLTLRGPGIRNTRSFAPHPLPGHFEMQWRENGAMFPRGIDIILAAPNAVACLPRTTRIVEGGA</sequence>
<dbReference type="KEGG" id="orm:HTY61_03105"/>
<dbReference type="Gene3D" id="3.40.50.11310">
    <property type="entry name" value="Bacterial phosphonate metabolism protein PhnH"/>
    <property type="match status" value="1"/>
</dbReference>
<dbReference type="RefSeq" id="WP_175275427.1">
    <property type="nucleotide sequence ID" value="NZ_CP054836.1"/>
</dbReference>
<evidence type="ECO:0000313" key="1">
    <source>
        <dbReference type="EMBL" id="QKV17530.1"/>
    </source>
</evidence>
<dbReference type="Proteomes" id="UP000509367">
    <property type="component" value="Chromosome"/>
</dbReference>
<protein>
    <submittedName>
        <fullName evidence="1">Phosphonate C-P lyase system protein PhnH</fullName>
    </submittedName>
</protein>